<gene>
    <name evidence="5" type="ORF">EV209_2276</name>
</gene>
<accession>A0A4Q7P3M6</accession>
<evidence type="ECO:0000256" key="2">
    <source>
        <dbReference type="ARBA" id="ARBA00023125"/>
    </source>
</evidence>
<dbReference type="EMBL" id="SGXF01000004">
    <property type="protein sequence ID" value="RZS94434.1"/>
    <property type="molecule type" value="Genomic_DNA"/>
</dbReference>
<dbReference type="CDD" id="cd01392">
    <property type="entry name" value="HTH_LacI"/>
    <property type="match status" value="1"/>
</dbReference>
<dbReference type="RefSeq" id="WP_130435546.1">
    <property type="nucleotide sequence ID" value="NZ_SGXF01000004.1"/>
</dbReference>
<keyword evidence="6" id="KW-1185">Reference proteome</keyword>
<dbReference type="PROSITE" id="PS50932">
    <property type="entry name" value="HTH_LACI_2"/>
    <property type="match status" value="1"/>
</dbReference>
<dbReference type="PANTHER" id="PTHR30146:SF109">
    <property type="entry name" value="HTH-TYPE TRANSCRIPTIONAL REGULATOR GALS"/>
    <property type="match status" value="1"/>
</dbReference>
<keyword evidence="3" id="KW-0804">Transcription</keyword>
<dbReference type="AlphaFoldDB" id="A0A4Q7P3M6"/>
<dbReference type="Proteomes" id="UP000292927">
    <property type="component" value="Unassembled WGS sequence"/>
</dbReference>
<proteinExistence type="predicted"/>
<dbReference type="GO" id="GO:0000976">
    <property type="term" value="F:transcription cis-regulatory region binding"/>
    <property type="evidence" value="ECO:0007669"/>
    <property type="project" value="TreeGrafter"/>
</dbReference>
<dbReference type="InterPro" id="IPR046335">
    <property type="entry name" value="LacI/GalR-like_sensor"/>
</dbReference>
<name>A0A4Q7P3M6_9FIRM</name>
<dbReference type="Pfam" id="PF00356">
    <property type="entry name" value="LacI"/>
    <property type="match status" value="1"/>
</dbReference>
<organism evidence="5 6">
    <name type="scientific">Cuneatibacter caecimuris</name>
    <dbReference type="NCBI Taxonomy" id="1796618"/>
    <lineage>
        <taxon>Bacteria</taxon>
        <taxon>Bacillati</taxon>
        <taxon>Bacillota</taxon>
        <taxon>Clostridia</taxon>
        <taxon>Lachnospirales</taxon>
        <taxon>Lachnospiraceae</taxon>
        <taxon>Cuneatibacter</taxon>
    </lineage>
</organism>
<dbReference type="SMART" id="SM00354">
    <property type="entry name" value="HTH_LACI"/>
    <property type="match status" value="1"/>
</dbReference>
<dbReference type="PANTHER" id="PTHR30146">
    <property type="entry name" value="LACI-RELATED TRANSCRIPTIONAL REPRESSOR"/>
    <property type="match status" value="1"/>
</dbReference>
<keyword evidence="1" id="KW-0805">Transcription regulation</keyword>
<dbReference type="InterPro" id="IPR000843">
    <property type="entry name" value="HTH_LacI"/>
</dbReference>
<reference evidence="5 6" key="1">
    <citation type="submission" date="2019-02" db="EMBL/GenBank/DDBJ databases">
        <title>Genomic Encyclopedia of Type Strains, Phase IV (KMG-IV): sequencing the most valuable type-strain genomes for metagenomic binning, comparative biology and taxonomic classification.</title>
        <authorList>
            <person name="Goeker M."/>
        </authorList>
    </citation>
    <scope>NUCLEOTIDE SEQUENCE [LARGE SCALE GENOMIC DNA]</scope>
    <source>
        <strain evidence="5 6">DSM 29486</strain>
    </source>
</reference>
<comment type="caution">
    <text evidence="5">The sequence shown here is derived from an EMBL/GenBank/DDBJ whole genome shotgun (WGS) entry which is preliminary data.</text>
</comment>
<dbReference type="PROSITE" id="PS00356">
    <property type="entry name" value="HTH_LACI_1"/>
    <property type="match status" value="1"/>
</dbReference>
<dbReference type="Gene3D" id="1.10.260.40">
    <property type="entry name" value="lambda repressor-like DNA-binding domains"/>
    <property type="match status" value="1"/>
</dbReference>
<evidence type="ECO:0000256" key="3">
    <source>
        <dbReference type="ARBA" id="ARBA00023163"/>
    </source>
</evidence>
<dbReference type="CDD" id="cd06267">
    <property type="entry name" value="PBP1_LacI_sugar_binding-like"/>
    <property type="match status" value="1"/>
</dbReference>
<dbReference type="InterPro" id="IPR028082">
    <property type="entry name" value="Peripla_BP_I"/>
</dbReference>
<dbReference type="PRINTS" id="PR00036">
    <property type="entry name" value="HTHLACI"/>
</dbReference>
<dbReference type="GO" id="GO:0003700">
    <property type="term" value="F:DNA-binding transcription factor activity"/>
    <property type="evidence" value="ECO:0007669"/>
    <property type="project" value="TreeGrafter"/>
</dbReference>
<evidence type="ECO:0000259" key="4">
    <source>
        <dbReference type="PROSITE" id="PS50932"/>
    </source>
</evidence>
<dbReference type="SUPFAM" id="SSF47413">
    <property type="entry name" value="lambda repressor-like DNA-binding domains"/>
    <property type="match status" value="1"/>
</dbReference>
<dbReference type="SUPFAM" id="SSF53822">
    <property type="entry name" value="Periplasmic binding protein-like I"/>
    <property type="match status" value="1"/>
</dbReference>
<evidence type="ECO:0000256" key="1">
    <source>
        <dbReference type="ARBA" id="ARBA00023015"/>
    </source>
</evidence>
<dbReference type="Pfam" id="PF13377">
    <property type="entry name" value="Peripla_BP_3"/>
    <property type="match status" value="1"/>
</dbReference>
<keyword evidence="2" id="KW-0238">DNA-binding</keyword>
<evidence type="ECO:0000313" key="5">
    <source>
        <dbReference type="EMBL" id="RZS94434.1"/>
    </source>
</evidence>
<feature type="domain" description="HTH lacI-type" evidence="4">
    <location>
        <begin position="5"/>
        <end position="59"/>
    </location>
</feature>
<dbReference type="OrthoDB" id="9784962at2"/>
<protein>
    <submittedName>
        <fullName evidence="5">LacI family transcriptional regulator</fullName>
    </submittedName>
</protein>
<dbReference type="Gene3D" id="3.40.50.2300">
    <property type="match status" value="2"/>
</dbReference>
<evidence type="ECO:0000313" key="6">
    <source>
        <dbReference type="Proteomes" id="UP000292927"/>
    </source>
</evidence>
<sequence length="348" mass="37529">MKEHITIYDIAKEAGVSASSVSRVLSGHPNVSSALRAKVLEVTDRYHYLPSMMAQHLDQGKNNTIGIVMPTVNNPYYSALFSAANEAAQEQGYSTWLHQLSTGGSLIKQDLVDQLIHRRLAGVLLTGSFSDPEIPPLRKAVAMLQNYMPVVALCTPIADLGCLCFHNDLSSAIEQAVRHLYNLGHTRIAFLGGPALSPSSTLRGKSFLDSLALCGLDYPPDYFLGGGYDANSGALAVLQMLSSLPAGRRPTALLCFNDLVAIGAIQQLHKAGLRLPDDMAVIGCDNIFFAAYTAPPLTTIDLYPEKTAQHAIQVLLRSDASASPIAQVMEATLVVRESCGIHLGRRRF</sequence>
<dbReference type="InterPro" id="IPR010982">
    <property type="entry name" value="Lambda_DNA-bd_dom_sf"/>
</dbReference>